<evidence type="ECO:0000256" key="6">
    <source>
        <dbReference type="NCBIfam" id="TIGR00152"/>
    </source>
</evidence>
<keyword evidence="5" id="KW-0963">Cytoplasm</keyword>
<evidence type="ECO:0000256" key="2">
    <source>
        <dbReference type="ARBA" id="ARBA00022741"/>
    </source>
</evidence>
<comment type="subcellular location">
    <subcellularLocation>
        <location evidence="5">Cytoplasm</location>
    </subcellularLocation>
</comment>
<dbReference type="Gene3D" id="3.40.50.300">
    <property type="entry name" value="P-loop containing nucleotide triphosphate hydrolases"/>
    <property type="match status" value="1"/>
</dbReference>
<dbReference type="GO" id="GO:0004140">
    <property type="term" value="F:dephospho-CoA kinase activity"/>
    <property type="evidence" value="ECO:0007669"/>
    <property type="project" value="UniProtKB-UniRule"/>
</dbReference>
<comment type="function">
    <text evidence="5">Catalyzes the phosphorylation of the 3'-hydroxyl group of dephosphocoenzyme A to form coenzyme A.</text>
</comment>
<evidence type="ECO:0000256" key="1">
    <source>
        <dbReference type="ARBA" id="ARBA00009018"/>
    </source>
</evidence>
<evidence type="ECO:0000313" key="8">
    <source>
        <dbReference type="Proteomes" id="UP000248330"/>
    </source>
</evidence>
<dbReference type="GO" id="GO:0015937">
    <property type="term" value="P:coenzyme A biosynthetic process"/>
    <property type="evidence" value="ECO:0007669"/>
    <property type="project" value="UniProtKB-UniRule"/>
</dbReference>
<accession>A0A318EAL0</accession>
<name>A0A318EAL0_9GAMM</name>
<dbReference type="EMBL" id="QICN01000003">
    <property type="protein sequence ID" value="PXV69511.1"/>
    <property type="molecule type" value="Genomic_DNA"/>
</dbReference>
<dbReference type="HAMAP" id="MF_00376">
    <property type="entry name" value="Dephospho_CoA_kinase"/>
    <property type="match status" value="1"/>
</dbReference>
<dbReference type="GO" id="GO:0005737">
    <property type="term" value="C:cytoplasm"/>
    <property type="evidence" value="ECO:0007669"/>
    <property type="project" value="UniProtKB-SubCell"/>
</dbReference>
<dbReference type="RefSeq" id="WP_110264449.1">
    <property type="nucleotide sequence ID" value="NZ_CAKZQT010000021.1"/>
</dbReference>
<dbReference type="PANTHER" id="PTHR10695">
    <property type="entry name" value="DEPHOSPHO-COA KINASE-RELATED"/>
    <property type="match status" value="1"/>
</dbReference>
<evidence type="ECO:0000256" key="3">
    <source>
        <dbReference type="ARBA" id="ARBA00022840"/>
    </source>
</evidence>
<dbReference type="InterPro" id="IPR001977">
    <property type="entry name" value="Depp_CoAkinase"/>
</dbReference>
<keyword evidence="4 5" id="KW-0173">Coenzyme A biosynthesis</keyword>
<evidence type="ECO:0000313" key="7">
    <source>
        <dbReference type="EMBL" id="PXV69511.1"/>
    </source>
</evidence>
<dbReference type="CDD" id="cd02022">
    <property type="entry name" value="DPCK"/>
    <property type="match status" value="1"/>
</dbReference>
<dbReference type="Proteomes" id="UP000248330">
    <property type="component" value="Unassembled WGS sequence"/>
</dbReference>
<evidence type="ECO:0000256" key="5">
    <source>
        <dbReference type="HAMAP-Rule" id="MF_00376"/>
    </source>
</evidence>
<dbReference type="PANTHER" id="PTHR10695:SF46">
    <property type="entry name" value="BIFUNCTIONAL COENZYME A SYNTHASE-RELATED"/>
    <property type="match status" value="1"/>
</dbReference>
<sequence length="216" mass="23763">MRTSLTIGLTGGIASGKSTVQNAFLELGVPVLDADQVAREVVEPGSPALAEITREFGAQMLLPDGTLDRRRMREHVFSDAQQLRRLETITHPRIRERMNTWRSAQTAPYCVLSVAILVEAGMIDLVDRVLVVDVAEQTQKARLCSRDGIDVVLAERMLAAQLQRSSRLAAAHDVLLNEGALTLVRAQVERLHRFYLQLAARGTPTAPGLRLPDPVI</sequence>
<dbReference type="SUPFAM" id="SSF52540">
    <property type="entry name" value="P-loop containing nucleoside triphosphate hydrolases"/>
    <property type="match status" value="1"/>
</dbReference>
<comment type="catalytic activity">
    <reaction evidence="5">
        <text>3'-dephospho-CoA + ATP = ADP + CoA + H(+)</text>
        <dbReference type="Rhea" id="RHEA:18245"/>
        <dbReference type="ChEBI" id="CHEBI:15378"/>
        <dbReference type="ChEBI" id="CHEBI:30616"/>
        <dbReference type="ChEBI" id="CHEBI:57287"/>
        <dbReference type="ChEBI" id="CHEBI:57328"/>
        <dbReference type="ChEBI" id="CHEBI:456216"/>
        <dbReference type="EC" id="2.7.1.24"/>
    </reaction>
</comment>
<keyword evidence="5 7" id="KW-0418">Kinase</keyword>
<keyword evidence="2 5" id="KW-0547">Nucleotide-binding</keyword>
<keyword evidence="3 5" id="KW-0067">ATP-binding</keyword>
<feature type="binding site" evidence="5">
    <location>
        <begin position="14"/>
        <end position="19"/>
    </location>
    <ligand>
        <name>ATP</name>
        <dbReference type="ChEBI" id="CHEBI:30616"/>
    </ligand>
</feature>
<keyword evidence="8" id="KW-1185">Reference proteome</keyword>
<evidence type="ECO:0000256" key="4">
    <source>
        <dbReference type="ARBA" id="ARBA00022993"/>
    </source>
</evidence>
<dbReference type="InterPro" id="IPR027417">
    <property type="entry name" value="P-loop_NTPase"/>
</dbReference>
<dbReference type="AlphaFoldDB" id="A0A318EAL0"/>
<comment type="caution">
    <text evidence="7">The sequence shown here is derived from an EMBL/GenBank/DDBJ whole genome shotgun (WGS) entry which is preliminary data.</text>
</comment>
<protein>
    <recommendedName>
        <fullName evidence="5 6">Dephospho-CoA kinase</fullName>
        <ecNumber evidence="5 6">2.7.1.24</ecNumber>
    </recommendedName>
    <alternativeName>
        <fullName evidence="5">Dephosphocoenzyme A kinase</fullName>
    </alternativeName>
</protein>
<comment type="similarity">
    <text evidence="1 5">Belongs to the CoaE family.</text>
</comment>
<proteinExistence type="inferred from homology"/>
<dbReference type="Pfam" id="PF01121">
    <property type="entry name" value="CoaE"/>
    <property type="match status" value="1"/>
</dbReference>
<comment type="pathway">
    <text evidence="5">Cofactor biosynthesis; coenzyme A biosynthesis; CoA from (R)-pantothenate: step 5/5.</text>
</comment>
<reference evidence="7 8" key="1">
    <citation type="submission" date="2018-04" db="EMBL/GenBank/DDBJ databases">
        <title>Genomic Encyclopedia of Type Strains, Phase IV (KMG-IV): sequencing the most valuable type-strain genomes for metagenomic binning, comparative biology and taxonomic classification.</title>
        <authorList>
            <person name="Goeker M."/>
        </authorList>
    </citation>
    <scope>NUCLEOTIDE SEQUENCE [LARGE SCALE GENOMIC DNA]</scope>
    <source>
        <strain evidence="7 8">DSM 104150</strain>
    </source>
</reference>
<dbReference type="UniPathway" id="UPA00241">
    <property type="reaction ID" value="UER00356"/>
</dbReference>
<dbReference type="PROSITE" id="PS51219">
    <property type="entry name" value="DPCK"/>
    <property type="match status" value="1"/>
</dbReference>
<gene>
    <name evidence="5" type="primary">coaE</name>
    <name evidence="7" type="ORF">C8D93_10384</name>
</gene>
<keyword evidence="5" id="KW-0808">Transferase</keyword>
<dbReference type="OrthoDB" id="9812943at2"/>
<organism evidence="7 8">
    <name type="scientific">Sinimarinibacterium flocculans</name>
    <dbReference type="NCBI Taxonomy" id="985250"/>
    <lineage>
        <taxon>Bacteria</taxon>
        <taxon>Pseudomonadati</taxon>
        <taxon>Pseudomonadota</taxon>
        <taxon>Gammaproteobacteria</taxon>
        <taxon>Nevskiales</taxon>
        <taxon>Nevskiaceae</taxon>
        <taxon>Sinimarinibacterium</taxon>
    </lineage>
</organism>
<dbReference type="NCBIfam" id="TIGR00152">
    <property type="entry name" value="dephospho-CoA kinase"/>
    <property type="match status" value="1"/>
</dbReference>
<dbReference type="GO" id="GO:0005524">
    <property type="term" value="F:ATP binding"/>
    <property type="evidence" value="ECO:0007669"/>
    <property type="project" value="UniProtKB-UniRule"/>
</dbReference>
<dbReference type="EC" id="2.7.1.24" evidence="5 6"/>